<keyword evidence="2" id="KW-0812">Transmembrane</keyword>
<dbReference type="GeneID" id="8243106"/>
<dbReference type="AlphaFoldDB" id="C1E4A1"/>
<feature type="compositionally biased region" description="Pro residues" evidence="1">
    <location>
        <begin position="334"/>
        <end position="346"/>
    </location>
</feature>
<feature type="region of interest" description="Disordered" evidence="1">
    <location>
        <begin position="182"/>
        <end position="218"/>
    </location>
</feature>
<evidence type="ECO:0000313" key="4">
    <source>
        <dbReference type="Proteomes" id="UP000002009"/>
    </source>
</evidence>
<sequence length="493" mass="53409">MDQVESFRGVAGSGSVEGDDIPDEVLDERINELVAGWAGSLFGGNSGQATRAPQDFLTWQDLRAFDLLPGIAESFLEILIIVWLALTVWCWAGGAARRVKHAHGRKGFLTQITEWEGSHDPVVAAALAPIQAAWLLMAMPVHAVVWGLMRIFGTVWAVVQFLVVGVQGIIGSDEDWLDNAKARESDEAPVASKKKKPKKQKTIAKQRSVDDEEPVDVEEVGTAAEVRDMDPRRSAATVSEEEYMLRKMQEEEEEEAARMHAAVRMRERREFEFVEKIERKSSLEKERARSKEATDPPKPAKKEKKPRPAPVIVPPQPRLNGGGGHTVLTSPTKGLPPLPRGPPPANQPKRWDGRPGTRPPLPAGPPPTNNMFAALTPMSPTANGGGGSRSSLDHHPHGLDWNEEKEKRRQDELVNSMLESLTSTAVTAPPGYGGRSHSQSTTPTGAAASFGGSMWSPSGAGGSDGGFSLFSGGSNPTSPTAGELNRRRNRLSH</sequence>
<feature type="compositionally biased region" description="Basic residues" evidence="1">
    <location>
        <begin position="192"/>
        <end position="204"/>
    </location>
</feature>
<evidence type="ECO:0000313" key="3">
    <source>
        <dbReference type="EMBL" id="ACO62688.1"/>
    </source>
</evidence>
<name>C1E4A1_MICCC</name>
<evidence type="ECO:0000256" key="1">
    <source>
        <dbReference type="SAM" id="MobiDB-lite"/>
    </source>
</evidence>
<feature type="region of interest" description="Disordered" evidence="1">
    <location>
        <begin position="1"/>
        <end position="21"/>
    </location>
</feature>
<dbReference type="InParanoid" id="C1E4A1"/>
<gene>
    <name evidence="3" type="ORF">MICPUN_57963</name>
</gene>
<dbReference type="RefSeq" id="XP_002501430.1">
    <property type="nucleotide sequence ID" value="XM_002501384.1"/>
</dbReference>
<keyword evidence="2" id="KW-0472">Membrane</keyword>
<keyword evidence="4" id="KW-1185">Reference proteome</keyword>
<keyword evidence="2" id="KW-1133">Transmembrane helix</keyword>
<feature type="compositionally biased region" description="Pro residues" evidence="1">
    <location>
        <begin position="308"/>
        <end position="317"/>
    </location>
</feature>
<protein>
    <submittedName>
        <fullName evidence="3">Uncharacterized protein</fullName>
    </submittedName>
</protein>
<feature type="region of interest" description="Disordered" evidence="1">
    <location>
        <begin position="266"/>
        <end position="493"/>
    </location>
</feature>
<organism evidence="3 4">
    <name type="scientific">Micromonas commoda (strain RCC299 / NOUM17 / CCMP2709)</name>
    <name type="common">Picoplanktonic green alga</name>
    <dbReference type="NCBI Taxonomy" id="296587"/>
    <lineage>
        <taxon>Eukaryota</taxon>
        <taxon>Viridiplantae</taxon>
        <taxon>Chlorophyta</taxon>
        <taxon>Mamiellophyceae</taxon>
        <taxon>Mamiellales</taxon>
        <taxon>Mamiellaceae</taxon>
        <taxon>Micromonas</taxon>
    </lineage>
</organism>
<reference evidence="3 4" key="1">
    <citation type="journal article" date="2009" name="Science">
        <title>Green evolution and dynamic adaptations revealed by genomes of the marine picoeukaryotes Micromonas.</title>
        <authorList>
            <person name="Worden A.Z."/>
            <person name="Lee J.H."/>
            <person name="Mock T."/>
            <person name="Rouze P."/>
            <person name="Simmons M.P."/>
            <person name="Aerts A.L."/>
            <person name="Allen A.E."/>
            <person name="Cuvelier M.L."/>
            <person name="Derelle E."/>
            <person name="Everett M.V."/>
            <person name="Foulon E."/>
            <person name="Grimwood J."/>
            <person name="Gundlach H."/>
            <person name="Henrissat B."/>
            <person name="Napoli C."/>
            <person name="McDonald S.M."/>
            <person name="Parker M.S."/>
            <person name="Rombauts S."/>
            <person name="Salamov A."/>
            <person name="Von Dassow P."/>
            <person name="Badger J.H."/>
            <person name="Coutinho P.M."/>
            <person name="Demir E."/>
            <person name="Dubchak I."/>
            <person name="Gentemann C."/>
            <person name="Eikrem W."/>
            <person name="Gready J.E."/>
            <person name="John U."/>
            <person name="Lanier W."/>
            <person name="Lindquist E.A."/>
            <person name="Lucas S."/>
            <person name="Mayer K.F."/>
            <person name="Moreau H."/>
            <person name="Not F."/>
            <person name="Otillar R."/>
            <person name="Panaud O."/>
            <person name="Pangilinan J."/>
            <person name="Paulsen I."/>
            <person name="Piegu B."/>
            <person name="Poliakov A."/>
            <person name="Robbens S."/>
            <person name="Schmutz J."/>
            <person name="Toulza E."/>
            <person name="Wyss T."/>
            <person name="Zelensky A."/>
            <person name="Zhou K."/>
            <person name="Armbrust E.V."/>
            <person name="Bhattacharya D."/>
            <person name="Goodenough U.W."/>
            <person name="Van de Peer Y."/>
            <person name="Grigoriev I.V."/>
        </authorList>
    </citation>
    <scope>NUCLEOTIDE SEQUENCE [LARGE SCALE GENOMIC DNA]</scope>
    <source>
        <strain evidence="4">RCC299 / NOUM17</strain>
    </source>
</reference>
<accession>C1E4A1</accession>
<feature type="compositionally biased region" description="Basic and acidic residues" evidence="1">
    <location>
        <begin position="391"/>
        <end position="412"/>
    </location>
</feature>
<feature type="transmembrane region" description="Helical" evidence="2">
    <location>
        <begin position="151"/>
        <end position="171"/>
    </location>
</feature>
<feature type="compositionally biased region" description="Basic and acidic residues" evidence="1">
    <location>
        <begin position="266"/>
        <end position="300"/>
    </location>
</feature>
<evidence type="ECO:0000256" key="2">
    <source>
        <dbReference type="SAM" id="Phobius"/>
    </source>
</evidence>
<dbReference type="EMBL" id="CP001325">
    <property type="protein sequence ID" value="ACO62688.1"/>
    <property type="molecule type" value="Genomic_DNA"/>
</dbReference>
<proteinExistence type="predicted"/>
<feature type="compositionally biased region" description="Pro residues" evidence="1">
    <location>
        <begin position="357"/>
        <end position="368"/>
    </location>
</feature>
<dbReference type="KEGG" id="mis:MICPUN_57963"/>
<dbReference type="Proteomes" id="UP000002009">
    <property type="component" value="Chromosome 4"/>
</dbReference>
<feature type="transmembrane region" description="Helical" evidence="2">
    <location>
        <begin position="75"/>
        <end position="96"/>
    </location>
</feature>
<feature type="compositionally biased region" description="Polar residues" evidence="1">
    <location>
        <begin position="417"/>
        <end position="426"/>
    </location>
</feature>